<proteinExistence type="predicted"/>
<name>A0ACC0VT24_9STRA</name>
<evidence type="ECO:0000313" key="1">
    <source>
        <dbReference type="EMBL" id="KAI9909639.1"/>
    </source>
</evidence>
<gene>
    <name evidence="1" type="ORF">PsorP6_014624</name>
</gene>
<accession>A0ACC0VT24</accession>
<dbReference type="EMBL" id="CM047586">
    <property type="protein sequence ID" value="KAI9909639.1"/>
    <property type="molecule type" value="Genomic_DNA"/>
</dbReference>
<organism evidence="1 2">
    <name type="scientific">Peronosclerospora sorghi</name>
    <dbReference type="NCBI Taxonomy" id="230839"/>
    <lineage>
        <taxon>Eukaryota</taxon>
        <taxon>Sar</taxon>
        <taxon>Stramenopiles</taxon>
        <taxon>Oomycota</taxon>
        <taxon>Peronosporomycetes</taxon>
        <taxon>Peronosporales</taxon>
        <taxon>Peronosporaceae</taxon>
        <taxon>Peronosclerospora</taxon>
    </lineage>
</organism>
<reference evidence="1 2" key="1">
    <citation type="journal article" date="2022" name="bioRxiv">
        <title>The genome of the oomycete Peronosclerospora sorghi, a cosmopolitan pathogen of maize and sorghum, is inflated with dispersed pseudogenes.</title>
        <authorList>
            <person name="Fletcher K."/>
            <person name="Martin F."/>
            <person name="Isakeit T."/>
            <person name="Cavanaugh K."/>
            <person name="Magill C."/>
            <person name="Michelmore R."/>
        </authorList>
    </citation>
    <scope>NUCLEOTIDE SEQUENCE [LARGE SCALE GENOMIC DNA]</scope>
    <source>
        <strain evidence="1">P6</strain>
    </source>
</reference>
<keyword evidence="2" id="KW-1185">Reference proteome</keyword>
<protein>
    <submittedName>
        <fullName evidence="1">Uncharacterized protein</fullName>
    </submittedName>
</protein>
<sequence length="75" mass="8628">MNGELGERTRLLTKQRHVVVVIRDESEWPSDFCSHSISLRLRAQVARKHADGDISVASILVINWQNVHLYLLDAY</sequence>
<evidence type="ECO:0000313" key="2">
    <source>
        <dbReference type="Proteomes" id="UP001163321"/>
    </source>
</evidence>
<dbReference type="Proteomes" id="UP001163321">
    <property type="component" value="Chromosome 7"/>
</dbReference>
<comment type="caution">
    <text evidence="1">The sequence shown here is derived from an EMBL/GenBank/DDBJ whole genome shotgun (WGS) entry which is preliminary data.</text>
</comment>